<dbReference type="OrthoDB" id="5103001at2"/>
<sequence length="380" mass="40561">MSEFWTRSPRDVDPLSWFTGPSAPLVFGGLALVYGSSVTALSMRSGLVAWFDGAAITVMALGFVVISVLGRPRDVPAALTPMVAALLAGWIGIALSAYGRSANAQPIELWWAPVGLAFMIAALAPYSSARRILVLGSSSVVATAAIVGLVPTGVPPYWPTLSVIVLGSGPVLVGTVAAVVFAYQVVQRTTNWARDETRPTLSSGVLGEAAKLRILRHELASVGEQAIPLLRAVAERGTVTEDDRIQAQRIADELRAELVERSNRSWLDAVAARLNVTVLDAEHRADLMTASQRSALLGLLQVAATESEHGSSATVIQLRRDQDGSTAVALSTDVHFPEGRRLTLLAPHYFTLKAAVDGLEWETGDELRMRFRLPAGPDEP</sequence>
<dbReference type="RefSeq" id="WP_104096320.1">
    <property type="nucleotide sequence ID" value="NZ_JACHBP010000001.1"/>
</dbReference>
<evidence type="ECO:0000313" key="2">
    <source>
        <dbReference type="Proteomes" id="UP000298488"/>
    </source>
</evidence>
<dbReference type="AlphaFoldDB" id="A0A4R8VCM9"/>
<dbReference type="Proteomes" id="UP000298488">
    <property type="component" value="Unassembled WGS sequence"/>
</dbReference>
<organism evidence="1 2">
    <name type="scientific">Terrimesophilobacter mesophilus</name>
    <dbReference type="NCBI Taxonomy" id="433647"/>
    <lineage>
        <taxon>Bacteria</taxon>
        <taxon>Bacillati</taxon>
        <taxon>Actinomycetota</taxon>
        <taxon>Actinomycetes</taxon>
        <taxon>Micrococcales</taxon>
        <taxon>Microbacteriaceae</taxon>
        <taxon>Terrimesophilobacter</taxon>
    </lineage>
</organism>
<comment type="caution">
    <text evidence="1">The sequence shown here is derived from an EMBL/GenBank/DDBJ whole genome shotgun (WGS) entry which is preliminary data.</text>
</comment>
<evidence type="ECO:0000313" key="1">
    <source>
        <dbReference type="EMBL" id="TFB80465.1"/>
    </source>
</evidence>
<evidence type="ECO:0008006" key="3">
    <source>
        <dbReference type="Google" id="ProtNLM"/>
    </source>
</evidence>
<accession>A0A4R8VCM9</accession>
<reference evidence="1 2" key="1">
    <citation type="submission" date="2019-03" db="EMBL/GenBank/DDBJ databases">
        <title>Genomics of glacier-inhabiting Cryobacterium strains.</title>
        <authorList>
            <person name="Liu Q."/>
            <person name="Xin Y.-H."/>
        </authorList>
    </citation>
    <scope>NUCLEOTIDE SEQUENCE [LARGE SCALE GENOMIC DNA]</scope>
    <source>
        <strain evidence="1 2">CGMCC 1.10440</strain>
    </source>
</reference>
<gene>
    <name evidence="1" type="ORF">E3N84_10750</name>
</gene>
<dbReference type="EMBL" id="SOFI01000003">
    <property type="protein sequence ID" value="TFB80465.1"/>
    <property type="molecule type" value="Genomic_DNA"/>
</dbReference>
<proteinExistence type="predicted"/>
<protein>
    <recommendedName>
        <fullName evidence="3">Signal transduction histidine kinase</fullName>
    </recommendedName>
</protein>
<keyword evidence="2" id="KW-1185">Reference proteome</keyword>
<name>A0A4R8VCM9_9MICO</name>